<dbReference type="PANTHER" id="PTHR16128">
    <property type="entry name" value="FAD/NAD(P)-BINDING OXIDOREDUCTASE FAMILY PROTEIN"/>
    <property type="match status" value="1"/>
</dbReference>
<dbReference type="Gene3D" id="3.50.50.60">
    <property type="entry name" value="FAD/NAD(P)-binding domain"/>
    <property type="match status" value="1"/>
</dbReference>
<feature type="region of interest" description="Disordered" evidence="1">
    <location>
        <begin position="1"/>
        <end position="63"/>
    </location>
</feature>
<evidence type="ECO:0000313" key="3">
    <source>
        <dbReference type="Proteomes" id="UP000243459"/>
    </source>
</evidence>
<name>A0A5P1EMZ6_ASPOF</name>
<dbReference type="OMA" id="MQLCSLW"/>
<evidence type="ECO:0000313" key="2">
    <source>
        <dbReference type="EMBL" id="ONK67375.1"/>
    </source>
</evidence>
<keyword evidence="3" id="KW-1185">Reference proteome</keyword>
<dbReference type="Proteomes" id="UP000243459">
    <property type="component" value="Chromosome 6"/>
</dbReference>
<dbReference type="Gene3D" id="3.90.660.10">
    <property type="match status" value="1"/>
</dbReference>
<evidence type="ECO:0000256" key="1">
    <source>
        <dbReference type="SAM" id="MobiDB-lite"/>
    </source>
</evidence>
<proteinExistence type="predicted"/>
<dbReference type="PANTHER" id="PTHR16128:SF8">
    <property type="entry name" value="EXPRESSED PROTEIN"/>
    <property type="match status" value="1"/>
</dbReference>
<evidence type="ECO:0008006" key="4">
    <source>
        <dbReference type="Google" id="ProtNLM"/>
    </source>
</evidence>
<accession>A0A5P1EMZ6</accession>
<feature type="compositionally biased region" description="Low complexity" evidence="1">
    <location>
        <begin position="1"/>
        <end position="17"/>
    </location>
</feature>
<dbReference type="Gramene" id="ONK67375">
    <property type="protein sequence ID" value="ONK67375"/>
    <property type="gene ID" value="A4U43_C06F19520"/>
</dbReference>
<organism evidence="2 3">
    <name type="scientific">Asparagus officinalis</name>
    <name type="common">Garden asparagus</name>
    <dbReference type="NCBI Taxonomy" id="4686"/>
    <lineage>
        <taxon>Eukaryota</taxon>
        <taxon>Viridiplantae</taxon>
        <taxon>Streptophyta</taxon>
        <taxon>Embryophyta</taxon>
        <taxon>Tracheophyta</taxon>
        <taxon>Spermatophyta</taxon>
        <taxon>Magnoliopsida</taxon>
        <taxon>Liliopsida</taxon>
        <taxon>Asparagales</taxon>
        <taxon>Asparagaceae</taxon>
        <taxon>Asparagoideae</taxon>
        <taxon>Asparagus</taxon>
    </lineage>
</organism>
<dbReference type="EMBL" id="CM007386">
    <property type="protein sequence ID" value="ONK67375.1"/>
    <property type="molecule type" value="Genomic_DNA"/>
</dbReference>
<dbReference type="SUPFAM" id="SSF51905">
    <property type="entry name" value="FAD/NAD(P)-binding domain"/>
    <property type="match status" value="1"/>
</dbReference>
<gene>
    <name evidence="2" type="ORF">A4U43_C06F19520</name>
</gene>
<reference evidence="3" key="1">
    <citation type="journal article" date="2017" name="Nat. Commun.">
        <title>The asparagus genome sheds light on the origin and evolution of a young Y chromosome.</title>
        <authorList>
            <person name="Harkess A."/>
            <person name="Zhou J."/>
            <person name="Xu C."/>
            <person name="Bowers J.E."/>
            <person name="Van der Hulst R."/>
            <person name="Ayyampalayam S."/>
            <person name="Mercati F."/>
            <person name="Riccardi P."/>
            <person name="McKain M.R."/>
            <person name="Kakrana A."/>
            <person name="Tang H."/>
            <person name="Ray J."/>
            <person name="Groenendijk J."/>
            <person name="Arikit S."/>
            <person name="Mathioni S.M."/>
            <person name="Nakano M."/>
            <person name="Shan H."/>
            <person name="Telgmann-Rauber A."/>
            <person name="Kanno A."/>
            <person name="Yue Z."/>
            <person name="Chen H."/>
            <person name="Li W."/>
            <person name="Chen Y."/>
            <person name="Xu X."/>
            <person name="Zhang Y."/>
            <person name="Luo S."/>
            <person name="Chen H."/>
            <person name="Gao J."/>
            <person name="Mao Z."/>
            <person name="Pires J.C."/>
            <person name="Luo M."/>
            <person name="Kudrna D."/>
            <person name="Wing R.A."/>
            <person name="Meyers B.C."/>
            <person name="Yi K."/>
            <person name="Kong H."/>
            <person name="Lavrijsen P."/>
            <person name="Sunseri F."/>
            <person name="Falavigna A."/>
            <person name="Ye Y."/>
            <person name="Leebens-Mack J.H."/>
            <person name="Chen G."/>
        </authorList>
    </citation>
    <scope>NUCLEOTIDE SEQUENCE [LARGE SCALE GENOMIC DNA]</scope>
    <source>
        <strain evidence="3">cv. DH0086</strain>
    </source>
</reference>
<dbReference type="GO" id="GO:0009507">
    <property type="term" value="C:chloroplast"/>
    <property type="evidence" value="ECO:0007669"/>
    <property type="project" value="EnsemblPlants"/>
</dbReference>
<dbReference type="InterPro" id="IPR036188">
    <property type="entry name" value="FAD/NAD-bd_sf"/>
</dbReference>
<protein>
    <recommendedName>
        <fullName evidence="4">Amine oxidase domain-containing protein</fullName>
    </recommendedName>
</protein>
<dbReference type="AlphaFoldDB" id="A0A5P1EMZ6"/>
<sequence length="441" mass="48385">MATSLLPPSSPLKPSMLILHKNPTIPKTLTLTSSDERRPNPSRSKTTKRKRSSYGTSRRSVLKKSFSQEQGMHGLGGRLGTRMVEFDGQELVFDHAAQFFTASDPRFEKFVEKWLKEGLIREWKGQIGQLEAGGRFNPAPYTTPRYIGARGMRPLADSILVQSRMVNVVRPCWVSKLEPFNGMWHLSEKGNTQGQFDAIVIAHNGKCANRLLSSSGLPLLYKQMKRLELSSIWALLAAFKDPLPVPVGAPMVFEGAFVKGVDSVSWMANNTSKLFPLQSGLPQCWTFFSTAAYGKRNKVPQENIPSVTAEKVKAEMLKGVETALGLSKGSLQRPFYSRVQLWGAALPTNTPGIPCIFDPHGRAGICGDWLLGSNLEAAVLSGISLAHHMADYFQSGGAQAEEFEIGLHETYKAVDGHDIGQFHDLGSKDKLLAVQASAACL</sequence>